<evidence type="ECO:0000259" key="1">
    <source>
        <dbReference type="Pfam" id="PF00198"/>
    </source>
</evidence>
<dbReference type="PANTHER" id="PTHR23151:SF90">
    <property type="entry name" value="DIHYDROLIPOYLLYSINE-RESIDUE ACETYLTRANSFERASE COMPONENT OF PYRUVATE DEHYDROGENASE COMPLEX, MITOCHONDRIAL-RELATED"/>
    <property type="match status" value="1"/>
</dbReference>
<dbReference type="InterPro" id="IPR001078">
    <property type="entry name" value="2-oxoacid_DH_actylTfrase"/>
</dbReference>
<name>A0AAE1W2L5_9LAMI</name>
<dbReference type="InterPro" id="IPR045257">
    <property type="entry name" value="E2/Pdx1"/>
</dbReference>
<dbReference type="Gene3D" id="3.30.559.10">
    <property type="entry name" value="Chloramphenicol acetyltransferase-like domain"/>
    <property type="match status" value="1"/>
</dbReference>
<reference evidence="2" key="1">
    <citation type="submission" date="2020-06" db="EMBL/GenBank/DDBJ databases">
        <authorList>
            <person name="Li T."/>
            <person name="Hu X."/>
            <person name="Zhang T."/>
            <person name="Song X."/>
            <person name="Zhang H."/>
            <person name="Dai N."/>
            <person name="Sheng W."/>
            <person name="Hou X."/>
            <person name="Wei L."/>
        </authorList>
    </citation>
    <scope>NUCLEOTIDE SEQUENCE</scope>
    <source>
        <strain evidence="2">K16</strain>
        <tissue evidence="2">Leaf</tissue>
    </source>
</reference>
<protein>
    <submittedName>
        <fullName evidence="2">Pyruvate dehydrogenase complex, mitochondrial</fullName>
    </submittedName>
</protein>
<dbReference type="Proteomes" id="UP001289374">
    <property type="component" value="Unassembled WGS sequence"/>
</dbReference>
<dbReference type="GO" id="GO:0045254">
    <property type="term" value="C:pyruvate dehydrogenase complex"/>
    <property type="evidence" value="ECO:0007669"/>
    <property type="project" value="InterPro"/>
</dbReference>
<accession>A0AAE1W2L5</accession>
<dbReference type="GO" id="GO:0005739">
    <property type="term" value="C:mitochondrion"/>
    <property type="evidence" value="ECO:0007669"/>
    <property type="project" value="TreeGrafter"/>
</dbReference>
<dbReference type="Pfam" id="PF00198">
    <property type="entry name" value="2-oxoacid_dh"/>
    <property type="match status" value="1"/>
</dbReference>
<dbReference type="GO" id="GO:0006086">
    <property type="term" value="P:pyruvate decarboxylation to acetyl-CoA"/>
    <property type="evidence" value="ECO:0007669"/>
    <property type="project" value="InterPro"/>
</dbReference>
<comment type="caution">
    <text evidence="2">The sequence shown here is derived from an EMBL/GenBank/DDBJ whole genome shotgun (WGS) entry which is preliminary data.</text>
</comment>
<keyword evidence="3" id="KW-1185">Reference proteome</keyword>
<proteinExistence type="predicted"/>
<organism evidence="2 3">
    <name type="scientific">Sesamum angolense</name>
    <dbReference type="NCBI Taxonomy" id="2727404"/>
    <lineage>
        <taxon>Eukaryota</taxon>
        <taxon>Viridiplantae</taxon>
        <taxon>Streptophyta</taxon>
        <taxon>Embryophyta</taxon>
        <taxon>Tracheophyta</taxon>
        <taxon>Spermatophyta</taxon>
        <taxon>Magnoliopsida</taxon>
        <taxon>eudicotyledons</taxon>
        <taxon>Gunneridae</taxon>
        <taxon>Pentapetalae</taxon>
        <taxon>asterids</taxon>
        <taxon>lamiids</taxon>
        <taxon>Lamiales</taxon>
        <taxon>Pedaliaceae</taxon>
        <taxon>Sesamum</taxon>
    </lineage>
</organism>
<reference evidence="2" key="2">
    <citation type="journal article" date="2024" name="Plant">
        <title>Genomic evolution and insights into agronomic trait innovations of Sesamum species.</title>
        <authorList>
            <person name="Miao H."/>
            <person name="Wang L."/>
            <person name="Qu L."/>
            <person name="Liu H."/>
            <person name="Sun Y."/>
            <person name="Le M."/>
            <person name="Wang Q."/>
            <person name="Wei S."/>
            <person name="Zheng Y."/>
            <person name="Lin W."/>
            <person name="Duan Y."/>
            <person name="Cao H."/>
            <person name="Xiong S."/>
            <person name="Wang X."/>
            <person name="Wei L."/>
            <person name="Li C."/>
            <person name="Ma Q."/>
            <person name="Ju M."/>
            <person name="Zhao R."/>
            <person name="Li G."/>
            <person name="Mu C."/>
            <person name="Tian Q."/>
            <person name="Mei H."/>
            <person name="Zhang T."/>
            <person name="Gao T."/>
            <person name="Zhang H."/>
        </authorList>
    </citation>
    <scope>NUCLEOTIDE SEQUENCE</scope>
    <source>
        <strain evidence="2">K16</strain>
    </source>
</reference>
<dbReference type="AlphaFoldDB" id="A0AAE1W2L5"/>
<dbReference type="InterPro" id="IPR023213">
    <property type="entry name" value="CAT-like_dom_sf"/>
</dbReference>
<dbReference type="GO" id="GO:0016746">
    <property type="term" value="F:acyltransferase activity"/>
    <property type="evidence" value="ECO:0007669"/>
    <property type="project" value="InterPro"/>
</dbReference>
<gene>
    <name evidence="2" type="ORF">Sango_2684600</name>
</gene>
<evidence type="ECO:0000313" key="3">
    <source>
        <dbReference type="Proteomes" id="UP001289374"/>
    </source>
</evidence>
<dbReference type="PANTHER" id="PTHR23151">
    <property type="entry name" value="DIHYDROLIPOAMIDE ACETYL/SUCCINYL-TRANSFERASE-RELATED"/>
    <property type="match status" value="1"/>
</dbReference>
<feature type="domain" description="2-oxoacid dehydrogenase acyltransferase catalytic" evidence="1">
    <location>
        <begin position="16"/>
        <end position="87"/>
    </location>
</feature>
<dbReference type="EMBL" id="JACGWL010000016">
    <property type="protein sequence ID" value="KAK4385606.1"/>
    <property type="molecule type" value="Genomic_DNA"/>
</dbReference>
<keyword evidence="2" id="KW-0670">Pyruvate</keyword>
<sequence>MAPEALGAIVRYARLTTMSLTYLTNSKAYWDAGKGEIVLCDSVDISIAVAQRSISMSNHCVSQQVKELAEKARAGKLKPNEFQGGTFQAGILAVGRGNQLVEQLLEMTGSRKPGLLQK</sequence>
<dbReference type="SUPFAM" id="SSF52777">
    <property type="entry name" value="CoA-dependent acyltransferases"/>
    <property type="match status" value="1"/>
</dbReference>
<evidence type="ECO:0000313" key="2">
    <source>
        <dbReference type="EMBL" id="KAK4385606.1"/>
    </source>
</evidence>